<dbReference type="InterPro" id="IPR003018">
    <property type="entry name" value="GAF"/>
</dbReference>
<evidence type="ECO:0000256" key="4">
    <source>
        <dbReference type="ARBA" id="ARBA00023163"/>
    </source>
</evidence>
<dbReference type="EMBL" id="JPXF01000037">
    <property type="protein sequence ID" value="KGJ74887.1"/>
    <property type="molecule type" value="Genomic_DNA"/>
</dbReference>
<keyword evidence="8" id="KW-1185">Reference proteome</keyword>
<accession>A0A099JBK6</accession>
<comment type="caution">
    <text evidence="6">The sequence shown here is derived from an EMBL/GenBank/DDBJ whole genome shotgun (WGS) entry which is preliminary data.</text>
</comment>
<dbReference type="InterPro" id="IPR005561">
    <property type="entry name" value="ANTAR"/>
</dbReference>
<name>A0A099JBK6_9MICO</name>
<feature type="domain" description="ANTAR" evidence="5">
    <location>
        <begin position="170"/>
        <end position="231"/>
    </location>
</feature>
<dbReference type="AlphaFoldDB" id="A0A099JBK6"/>
<evidence type="ECO:0000256" key="1">
    <source>
        <dbReference type="ARBA" id="ARBA00022679"/>
    </source>
</evidence>
<dbReference type="Pfam" id="PF13185">
    <property type="entry name" value="GAF_2"/>
    <property type="match status" value="1"/>
</dbReference>
<dbReference type="SMART" id="SM00065">
    <property type="entry name" value="GAF"/>
    <property type="match status" value="1"/>
</dbReference>
<dbReference type="GO" id="GO:0016301">
    <property type="term" value="F:kinase activity"/>
    <property type="evidence" value="ECO:0007669"/>
    <property type="project" value="UniProtKB-KW"/>
</dbReference>
<evidence type="ECO:0000259" key="5">
    <source>
        <dbReference type="PROSITE" id="PS50921"/>
    </source>
</evidence>
<dbReference type="InterPro" id="IPR011006">
    <property type="entry name" value="CheY-like_superfamily"/>
</dbReference>
<dbReference type="Gene3D" id="1.10.10.10">
    <property type="entry name" value="Winged helix-like DNA-binding domain superfamily/Winged helix DNA-binding domain"/>
    <property type="match status" value="1"/>
</dbReference>
<dbReference type="eggNOG" id="COG2203">
    <property type="taxonomic scope" value="Bacteria"/>
</dbReference>
<protein>
    <submittedName>
        <fullName evidence="6 7">Transcriptional regulator</fullName>
    </submittedName>
</protein>
<dbReference type="Gene3D" id="3.30.450.40">
    <property type="match status" value="1"/>
</dbReference>
<dbReference type="InterPro" id="IPR029016">
    <property type="entry name" value="GAF-like_dom_sf"/>
</dbReference>
<dbReference type="RefSeq" id="WP_035836611.1">
    <property type="nucleotide sequence ID" value="NZ_JACHBQ010000001.1"/>
</dbReference>
<evidence type="ECO:0000256" key="2">
    <source>
        <dbReference type="ARBA" id="ARBA00022777"/>
    </source>
</evidence>
<reference evidence="7 9" key="2">
    <citation type="submission" date="2020-08" db="EMBL/GenBank/DDBJ databases">
        <title>Sequencing the genomes of 1000 actinobacteria strains.</title>
        <authorList>
            <person name="Klenk H.-P."/>
        </authorList>
    </citation>
    <scope>NUCLEOTIDE SEQUENCE [LARGE SCALE GENOMIC DNA]</scope>
    <source>
        <strain evidence="7 9">DSM 21065</strain>
    </source>
</reference>
<dbReference type="SMART" id="SM01012">
    <property type="entry name" value="ANTAR"/>
    <property type="match status" value="1"/>
</dbReference>
<dbReference type="SUPFAM" id="SSF55781">
    <property type="entry name" value="GAF domain-like"/>
    <property type="match status" value="1"/>
</dbReference>
<evidence type="ECO:0000313" key="7">
    <source>
        <dbReference type="EMBL" id="MBB5640606.1"/>
    </source>
</evidence>
<reference evidence="6 8" key="1">
    <citation type="submission" date="2014-08" db="EMBL/GenBank/DDBJ databases">
        <authorList>
            <person name="Sisinthy S."/>
        </authorList>
    </citation>
    <scope>NUCLEOTIDE SEQUENCE [LARGE SCALE GENOMIC DNA]</scope>
    <source>
        <strain evidence="6 8">RuG17</strain>
    </source>
</reference>
<keyword evidence="4" id="KW-0804">Transcription</keyword>
<dbReference type="GO" id="GO:0003723">
    <property type="term" value="F:RNA binding"/>
    <property type="evidence" value="ECO:0007669"/>
    <property type="project" value="InterPro"/>
</dbReference>
<dbReference type="EMBL" id="JACHBQ010000001">
    <property type="protein sequence ID" value="MBB5640606.1"/>
    <property type="molecule type" value="Genomic_DNA"/>
</dbReference>
<keyword evidence="3" id="KW-0805">Transcription regulation</keyword>
<proteinExistence type="predicted"/>
<evidence type="ECO:0000313" key="8">
    <source>
        <dbReference type="Proteomes" id="UP000029864"/>
    </source>
</evidence>
<dbReference type="Pfam" id="PF03861">
    <property type="entry name" value="ANTAR"/>
    <property type="match status" value="1"/>
</dbReference>
<evidence type="ECO:0000256" key="3">
    <source>
        <dbReference type="ARBA" id="ARBA00023015"/>
    </source>
</evidence>
<keyword evidence="1" id="KW-0808">Transferase</keyword>
<dbReference type="OrthoDB" id="3683444at2"/>
<dbReference type="Proteomes" id="UP000029864">
    <property type="component" value="Unassembled WGS sequence"/>
</dbReference>
<dbReference type="InterPro" id="IPR012074">
    <property type="entry name" value="GAF_ANTAR"/>
</dbReference>
<sequence>MKSKKHDVLLSTAFVEIADRLVSKYDTFDVLRTLVDHCVALLDVTAAGIVLADKFGDLQVLASTSEASQHVELLQHRAGAGPCVDAYRYGRVITLSDIKAEGDRYPAFRAAALSQGFQSVHAIPMRVRPDTIGALNLFRNDTGSLTVEDARIGQALADMATVSILYERTVREDAAMKEQLERAVGSRALIEEAEGIIAQRHNVDLDEAFRILRAYSHAQEQTLHMSAAQIITNRSLV</sequence>
<dbReference type="SUPFAM" id="SSF52172">
    <property type="entry name" value="CheY-like"/>
    <property type="match status" value="1"/>
</dbReference>
<dbReference type="PROSITE" id="PS50921">
    <property type="entry name" value="ANTAR"/>
    <property type="match status" value="1"/>
</dbReference>
<evidence type="ECO:0000313" key="6">
    <source>
        <dbReference type="EMBL" id="KGJ74887.1"/>
    </source>
</evidence>
<gene>
    <name evidence="7" type="ORF">BJ997_001154</name>
    <name evidence="6" type="ORF">GY21_10185</name>
</gene>
<dbReference type="Proteomes" id="UP000561726">
    <property type="component" value="Unassembled WGS sequence"/>
</dbReference>
<organism evidence="6 8">
    <name type="scientific">Cryobacterium roopkundense</name>
    <dbReference type="NCBI Taxonomy" id="1001240"/>
    <lineage>
        <taxon>Bacteria</taxon>
        <taxon>Bacillati</taxon>
        <taxon>Actinomycetota</taxon>
        <taxon>Actinomycetes</taxon>
        <taxon>Micrococcales</taxon>
        <taxon>Microbacteriaceae</taxon>
        <taxon>Cryobacterium</taxon>
    </lineage>
</organism>
<keyword evidence="2" id="KW-0418">Kinase</keyword>
<evidence type="ECO:0000313" key="9">
    <source>
        <dbReference type="Proteomes" id="UP000561726"/>
    </source>
</evidence>
<dbReference type="InterPro" id="IPR036388">
    <property type="entry name" value="WH-like_DNA-bd_sf"/>
</dbReference>
<dbReference type="PIRSF" id="PIRSF036625">
    <property type="entry name" value="GAF_ANTAR"/>
    <property type="match status" value="1"/>
</dbReference>